<keyword evidence="2" id="KW-1185">Reference proteome</keyword>
<evidence type="ECO:0000313" key="1">
    <source>
        <dbReference type="EMBL" id="KAG0433513.1"/>
    </source>
</evidence>
<evidence type="ECO:0000313" key="2">
    <source>
        <dbReference type="Proteomes" id="UP000805193"/>
    </source>
</evidence>
<feature type="non-terminal residue" evidence="1">
    <location>
        <position position="52"/>
    </location>
</feature>
<feature type="non-terminal residue" evidence="1">
    <location>
        <position position="1"/>
    </location>
</feature>
<name>A0AC60QJ05_IXOPE</name>
<dbReference type="EMBL" id="JABSTQ010009051">
    <property type="protein sequence ID" value="KAG0433513.1"/>
    <property type="molecule type" value="Genomic_DNA"/>
</dbReference>
<dbReference type="Proteomes" id="UP000805193">
    <property type="component" value="Unassembled WGS sequence"/>
</dbReference>
<protein>
    <submittedName>
        <fullName evidence="1">Uncharacterized protein</fullName>
    </submittedName>
</protein>
<gene>
    <name evidence="1" type="ORF">HPB47_019851</name>
</gene>
<comment type="caution">
    <text evidence="1">The sequence shown here is derived from an EMBL/GenBank/DDBJ whole genome shotgun (WGS) entry which is preliminary data.</text>
</comment>
<reference evidence="1 2" key="1">
    <citation type="journal article" date="2020" name="Cell">
        <title>Large-Scale Comparative Analyses of Tick Genomes Elucidate Their Genetic Diversity and Vector Capacities.</title>
        <authorList>
            <consortium name="Tick Genome and Microbiome Consortium (TIGMIC)"/>
            <person name="Jia N."/>
            <person name="Wang J."/>
            <person name="Shi W."/>
            <person name="Du L."/>
            <person name="Sun Y."/>
            <person name="Zhan W."/>
            <person name="Jiang J.F."/>
            <person name="Wang Q."/>
            <person name="Zhang B."/>
            <person name="Ji P."/>
            <person name="Bell-Sakyi L."/>
            <person name="Cui X.M."/>
            <person name="Yuan T.T."/>
            <person name="Jiang B.G."/>
            <person name="Yang W.F."/>
            <person name="Lam T.T."/>
            <person name="Chang Q.C."/>
            <person name="Ding S.J."/>
            <person name="Wang X.J."/>
            <person name="Zhu J.G."/>
            <person name="Ruan X.D."/>
            <person name="Zhao L."/>
            <person name="Wei J.T."/>
            <person name="Ye R.Z."/>
            <person name="Que T.C."/>
            <person name="Du C.H."/>
            <person name="Zhou Y.H."/>
            <person name="Cheng J.X."/>
            <person name="Dai P.F."/>
            <person name="Guo W.B."/>
            <person name="Han X.H."/>
            <person name="Huang E.J."/>
            <person name="Li L.F."/>
            <person name="Wei W."/>
            <person name="Gao Y.C."/>
            <person name="Liu J.Z."/>
            <person name="Shao H.Z."/>
            <person name="Wang X."/>
            <person name="Wang C.C."/>
            <person name="Yang T.C."/>
            <person name="Huo Q.B."/>
            <person name="Li W."/>
            <person name="Chen H.Y."/>
            <person name="Chen S.E."/>
            <person name="Zhou L.G."/>
            <person name="Ni X.B."/>
            <person name="Tian J.H."/>
            <person name="Sheng Y."/>
            <person name="Liu T."/>
            <person name="Pan Y.S."/>
            <person name="Xia L.Y."/>
            <person name="Li J."/>
            <person name="Zhao F."/>
            <person name="Cao W.C."/>
        </authorList>
    </citation>
    <scope>NUCLEOTIDE SEQUENCE [LARGE SCALE GENOMIC DNA]</scope>
    <source>
        <strain evidence="1">Iper-2018</strain>
    </source>
</reference>
<organism evidence="1 2">
    <name type="scientific">Ixodes persulcatus</name>
    <name type="common">Taiga tick</name>
    <dbReference type="NCBI Taxonomy" id="34615"/>
    <lineage>
        <taxon>Eukaryota</taxon>
        <taxon>Metazoa</taxon>
        <taxon>Ecdysozoa</taxon>
        <taxon>Arthropoda</taxon>
        <taxon>Chelicerata</taxon>
        <taxon>Arachnida</taxon>
        <taxon>Acari</taxon>
        <taxon>Parasitiformes</taxon>
        <taxon>Ixodida</taxon>
        <taxon>Ixodoidea</taxon>
        <taxon>Ixodidae</taxon>
        <taxon>Ixodinae</taxon>
        <taxon>Ixodes</taxon>
    </lineage>
</organism>
<accession>A0AC60QJ05</accession>
<proteinExistence type="predicted"/>
<sequence>PIRHGDAQLLRACPLLRRLRVHRLHPRADEESQTATTQRCSATGRESSRSTS</sequence>